<dbReference type="AlphaFoldDB" id="A0A8K1FFN3"/>
<keyword evidence="2" id="KW-0732">Signal</keyword>
<organism evidence="4 5">
    <name type="scientific">Pythium oligandrum</name>
    <name type="common">Mycoparasitic fungus</name>
    <dbReference type="NCBI Taxonomy" id="41045"/>
    <lineage>
        <taxon>Eukaryota</taxon>
        <taxon>Sar</taxon>
        <taxon>Stramenopiles</taxon>
        <taxon>Oomycota</taxon>
        <taxon>Peronosporomycetes</taxon>
        <taxon>Pythiales</taxon>
        <taxon>Pythiaceae</taxon>
        <taxon>Pythium</taxon>
    </lineage>
</organism>
<feature type="domain" description="CAAX prenyl protease 2/Lysostaphin resistance protein A-like" evidence="3">
    <location>
        <begin position="180"/>
        <end position="279"/>
    </location>
</feature>
<keyword evidence="5" id="KW-1185">Reference proteome</keyword>
<sequence length="321" mass="34668">MTDRRKMRHGWKWLGAPSSGVLGLFAASTSAASDAADAPQSNEDSEASNEANAAIPAAVQAVLLVIEIVMAFGVGLFCIWCATIARTIAAAVTRAVANEAIAVGVSELVHVLVFHYGVVSFMALLFHQHRRVLIIRLGLTQSPPVTVICMSLVVHSVYLLHLGLKVETLRQDLVQISLSDVLQRLLLAPIEEELFFRGLVFHLALNRLRGNALLAGAVASTSFALVHLVNARKLGPHESFDDLMVQTAWAWVVGLFLSLRFALKGSLLECVVLHVINNVAANVLGAMQLTLVQSAVSVADRVNQPSAVKLQGDRHTNFFVF</sequence>
<dbReference type="InterPro" id="IPR052710">
    <property type="entry name" value="CAAX_protease"/>
</dbReference>
<keyword evidence="1" id="KW-1133">Transmembrane helix</keyword>
<evidence type="ECO:0000259" key="3">
    <source>
        <dbReference type="Pfam" id="PF02517"/>
    </source>
</evidence>
<feature type="signal peptide" evidence="2">
    <location>
        <begin position="1"/>
        <end position="31"/>
    </location>
</feature>
<evidence type="ECO:0000256" key="2">
    <source>
        <dbReference type="SAM" id="SignalP"/>
    </source>
</evidence>
<feature type="transmembrane region" description="Helical" evidence="1">
    <location>
        <begin position="100"/>
        <end position="125"/>
    </location>
</feature>
<evidence type="ECO:0000256" key="1">
    <source>
        <dbReference type="SAM" id="Phobius"/>
    </source>
</evidence>
<accession>A0A8K1FFN3</accession>
<dbReference type="Proteomes" id="UP000794436">
    <property type="component" value="Unassembled WGS sequence"/>
</dbReference>
<reference evidence="4" key="1">
    <citation type="submission" date="2019-03" db="EMBL/GenBank/DDBJ databases">
        <title>Long read genome sequence of the mycoparasitic Pythium oligandrum ATCC 38472 isolated from sugarbeet rhizosphere.</title>
        <authorList>
            <person name="Gaulin E."/>
        </authorList>
    </citation>
    <scope>NUCLEOTIDE SEQUENCE</scope>
    <source>
        <strain evidence="4">ATCC 38472_TT</strain>
    </source>
</reference>
<evidence type="ECO:0000313" key="4">
    <source>
        <dbReference type="EMBL" id="TMW57827.1"/>
    </source>
</evidence>
<name>A0A8K1FFN3_PYTOL</name>
<keyword evidence="1" id="KW-0812">Transmembrane</keyword>
<proteinExistence type="predicted"/>
<dbReference type="PANTHER" id="PTHR36435:SF1">
    <property type="entry name" value="CAAX AMINO TERMINAL PROTEASE FAMILY PROTEIN"/>
    <property type="match status" value="1"/>
</dbReference>
<gene>
    <name evidence="4" type="ORF">Poli38472_014430</name>
</gene>
<feature type="transmembrane region" description="Helical" evidence="1">
    <location>
        <begin position="243"/>
        <end position="263"/>
    </location>
</feature>
<comment type="caution">
    <text evidence="4">The sequence shown here is derived from an EMBL/GenBank/DDBJ whole genome shotgun (WGS) entry which is preliminary data.</text>
</comment>
<feature type="chain" id="PRO_5035429406" description="CAAX prenyl protease 2/Lysostaphin resistance protein A-like domain-containing protein" evidence="2">
    <location>
        <begin position="32"/>
        <end position="321"/>
    </location>
</feature>
<evidence type="ECO:0000313" key="5">
    <source>
        <dbReference type="Proteomes" id="UP000794436"/>
    </source>
</evidence>
<dbReference type="InterPro" id="IPR003675">
    <property type="entry name" value="Rce1/LyrA-like_dom"/>
</dbReference>
<dbReference type="PANTHER" id="PTHR36435">
    <property type="entry name" value="SLR1288 PROTEIN"/>
    <property type="match status" value="1"/>
</dbReference>
<keyword evidence="1" id="KW-0472">Membrane</keyword>
<dbReference type="GO" id="GO:0080120">
    <property type="term" value="P:CAAX-box protein maturation"/>
    <property type="evidence" value="ECO:0007669"/>
    <property type="project" value="UniProtKB-ARBA"/>
</dbReference>
<dbReference type="GO" id="GO:0004175">
    <property type="term" value="F:endopeptidase activity"/>
    <property type="evidence" value="ECO:0007669"/>
    <property type="project" value="UniProtKB-ARBA"/>
</dbReference>
<protein>
    <recommendedName>
        <fullName evidence="3">CAAX prenyl protease 2/Lysostaphin resistance protein A-like domain-containing protein</fullName>
    </recommendedName>
</protein>
<feature type="transmembrane region" description="Helical" evidence="1">
    <location>
        <begin position="212"/>
        <end position="231"/>
    </location>
</feature>
<feature type="transmembrane region" description="Helical" evidence="1">
    <location>
        <begin position="59"/>
        <end position="88"/>
    </location>
</feature>
<dbReference type="OrthoDB" id="271604at2759"/>
<feature type="transmembrane region" description="Helical" evidence="1">
    <location>
        <begin position="145"/>
        <end position="164"/>
    </location>
</feature>
<dbReference type="Pfam" id="PF02517">
    <property type="entry name" value="Rce1-like"/>
    <property type="match status" value="1"/>
</dbReference>
<dbReference type="EMBL" id="SPLM01000114">
    <property type="protein sequence ID" value="TMW57827.1"/>
    <property type="molecule type" value="Genomic_DNA"/>
</dbReference>